<name>A0ABV2N6N4_9HYPH</name>
<sequence length="77" mass="8536">MDHDAVNAVFVPKLTRMETKAGISARIAREIMDTEVARRNAKTARLKAARLEREAENAANGTTSAALPKWKETLRKS</sequence>
<reference evidence="2 3" key="1">
    <citation type="submission" date="2024-06" db="EMBL/GenBank/DDBJ databases">
        <title>Genomic Encyclopedia of Type Strains, Phase IV (KMG-IV): sequencing the most valuable type-strain genomes for metagenomic binning, comparative biology and taxonomic classification.</title>
        <authorList>
            <person name="Goeker M."/>
        </authorList>
    </citation>
    <scope>NUCLEOTIDE SEQUENCE [LARGE SCALE GENOMIC DNA]</scope>
    <source>
        <strain evidence="2 3">DSM 27865</strain>
    </source>
</reference>
<accession>A0ABV2N6N4</accession>
<gene>
    <name evidence="2" type="ORF">ABID37_004714</name>
</gene>
<evidence type="ECO:0000313" key="3">
    <source>
        <dbReference type="Proteomes" id="UP001549076"/>
    </source>
</evidence>
<keyword evidence="3" id="KW-1185">Reference proteome</keyword>
<organism evidence="2 3">
    <name type="scientific">Aquamicrobium terrae</name>
    <dbReference type="NCBI Taxonomy" id="1324945"/>
    <lineage>
        <taxon>Bacteria</taxon>
        <taxon>Pseudomonadati</taxon>
        <taxon>Pseudomonadota</taxon>
        <taxon>Alphaproteobacteria</taxon>
        <taxon>Hyphomicrobiales</taxon>
        <taxon>Phyllobacteriaceae</taxon>
        <taxon>Aquamicrobium</taxon>
    </lineage>
</organism>
<proteinExistence type="predicted"/>
<protein>
    <submittedName>
        <fullName evidence="2">Uncharacterized protein</fullName>
    </submittedName>
</protein>
<feature type="region of interest" description="Disordered" evidence="1">
    <location>
        <begin position="53"/>
        <end position="77"/>
    </location>
</feature>
<dbReference type="Proteomes" id="UP001549076">
    <property type="component" value="Unassembled WGS sequence"/>
</dbReference>
<evidence type="ECO:0000313" key="2">
    <source>
        <dbReference type="EMBL" id="MET3794474.1"/>
    </source>
</evidence>
<comment type="caution">
    <text evidence="2">The sequence shown here is derived from an EMBL/GenBank/DDBJ whole genome shotgun (WGS) entry which is preliminary data.</text>
</comment>
<dbReference type="EMBL" id="JBEPML010000025">
    <property type="protein sequence ID" value="MET3794474.1"/>
    <property type="molecule type" value="Genomic_DNA"/>
</dbReference>
<evidence type="ECO:0000256" key="1">
    <source>
        <dbReference type="SAM" id="MobiDB-lite"/>
    </source>
</evidence>